<accession>A0A3P7X4Z2</accession>
<dbReference type="EMBL" id="UZAH01025312">
    <property type="protein sequence ID" value="VDO61169.1"/>
    <property type="molecule type" value="Genomic_DNA"/>
</dbReference>
<dbReference type="WBParaSite" id="HPBE_0000441301-mRNA-1">
    <property type="protein sequence ID" value="HPBE_0000441301-mRNA-1"/>
    <property type="gene ID" value="HPBE_0000441301"/>
</dbReference>
<evidence type="ECO:0000313" key="2">
    <source>
        <dbReference type="EMBL" id="VDO61169.1"/>
    </source>
</evidence>
<feature type="transmembrane region" description="Helical" evidence="1">
    <location>
        <begin position="98"/>
        <end position="119"/>
    </location>
</feature>
<feature type="transmembrane region" description="Helical" evidence="1">
    <location>
        <begin position="20"/>
        <end position="40"/>
    </location>
</feature>
<evidence type="ECO:0000313" key="3">
    <source>
        <dbReference type="Proteomes" id="UP000050761"/>
    </source>
</evidence>
<protein>
    <submittedName>
        <fullName evidence="4">G_PROTEIN_RECEP_F1_2 domain-containing protein</fullName>
    </submittedName>
</protein>
<keyword evidence="1" id="KW-1133">Transmembrane helix</keyword>
<keyword evidence="3" id="KW-1185">Reference proteome</keyword>
<feature type="transmembrane region" description="Helical" evidence="1">
    <location>
        <begin position="52"/>
        <end position="78"/>
    </location>
</feature>
<dbReference type="Pfam" id="PF10318">
    <property type="entry name" value="7TM_GPCR_Srh"/>
    <property type="match status" value="1"/>
</dbReference>
<name>A0A183FDQ4_HELPZ</name>
<dbReference type="OrthoDB" id="5886971at2759"/>
<dbReference type="AlphaFoldDB" id="A0A183FDQ4"/>
<dbReference type="InterPro" id="IPR019422">
    <property type="entry name" value="7TM_GPCR_serpentine_rcpt_Srh"/>
</dbReference>
<organism evidence="3 4">
    <name type="scientific">Heligmosomoides polygyrus</name>
    <name type="common">Parasitic roundworm</name>
    <dbReference type="NCBI Taxonomy" id="6339"/>
    <lineage>
        <taxon>Eukaryota</taxon>
        <taxon>Metazoa</taxon>
        <taxon>Ecdysozoa</taxon>
        <taxon>Nematoda</taxon>
        <taxon>Chromadorea</taxon>
        <taxon>Rhabditida</taxon>
        <taxon>Rhabditina</taxon>
        <taxon>Rhabditomorpha</taxon>
        <taxon>Strongyloidea</taxon>
        <taxon>Heligmosomidae</taxon>
        <taxon>Heligmosomoides</taxon>
    </lineage>
</organism>
<dbReference type="Proteomes" id="UP000050761">
    <property type="component" value="Unassembled WGS sequence"/>
</dbReference>
<sequence length="181" mass="20953">MFRMIECDEINPIPILYIDTLKALSVVGPLCNFLAMYCIVTSPDRFSIIYRANMFMLQLFLMAFNILFSLIAIPVIFFPMTMGYSAGLAAITPDMLCLLTIIIFVFINLLFVTFIGIHLTNHDRFHLISPAPPGYLHRYTRWLKSTDNFFVTSSDLEIENVSLQFFCFQLHLSTCHRRRFA</sequence>
<evidence type="ECO:0000256" key="1">
    <source>
        <dbReference type="SAM" id="Phobius"/>
    </source>
</evidence>
<keyword evidence="1" id="KW-0812">Transmembrane</keyword>
<proteinExistence type="predicted"/>
<reference evidence="4" key="2">
    <citation type="submission" date="2019-09" db="UniProtKB">
        <authorList>
            <consortium name="WormBaseParasite"/>
        </authorList>
    </citation>
    <scope>IDENTIFICATION</scope>
</reference>
<gene>
    <name evidence="2" type="ORF">HPBE_LOCUS4414</name>
</gene>
<evidence type="ECO:0000313" key="4">
    <source>
        <dbReference type="WBParaSite" id="HPBE_0000441301-mRNA-1"/>
    </source>
</evidence>
<accession>A0A183FDQ4</accession>
<keyword evidence="1" id="KW-0472">Membrane</keyword>
<reference evidence="2 3" key="1">
    <citation type="submission" date="2018-11" db="EMBL/GenBank/DDBJ databases">
        <authorList>
            <consortium name="Pathogen Informatics"/>
        </authorList>
    </citation>
    <scope>NUCLEOTIDE SEQUENCE [LARGE SCALE GENOMIC DNA]</scope>
</reference>